<dbReference type="InterPro" id="IPR028005">
    <property type="entry name" value="AcTrfase_ESCO_Znf_dom"/>
</dbReference>
<proteinExistence type="predicted"/>
<reference evidence="3" key="2">
    <citation type="submission" date="2023-05" db="EMBL/GenBank/DDBJ databases">
        <authorList>
            <consortium name="Lawrence Berkeley National Laboratory"/>
            <person name="Steindorff A."/>
            <person name="Hensen N."/>
            <person name="Bonometti L."/>
            <person name="Westerberg I."/>
            <person name="Brannstrom I.O."/>
            <person name="Guillou S."/>
            <person name="Cros-Aarteil S."/>
            <person name="Calhoun S."/>
            <person name="Haridas S."/>
            <person name="Kuo A."/>
            <person name="Mondo S."/>
            <person name="Pangilinan J."/>
            <person name="Riley R."/>
            <person name="Labutti K."/>
            <person name="Andreopoulos B."/>
            <person name="Lipzen A."/>
            <person name="Chen C."/>
            <person name="Yanf M."/>
            <person name="Daum C."/>
            <person name="Ng V."/>
            <person name="Clum A."/>
            <person name="Ohm R."/>
            <person name="Martin F."/>
            <person name="Silar P."/>
            <person name="Natvig D."/>
            <person name="Lalanne C."/>
            <person name="Gautier V."/>
            <person name="Ament-Velasquez S.L."/>
            <person name="Kruys A."/>
            <person name="Hutchinson M.I."/>
            <person name="Powell A.J."/>
            <person name="Barry K."/>
            <person name="Miller A.N."/>
            <person name="Grigoriev I.V."/>
            <person name="Debuchy R."/>
            <person name="Gladieux P."/>
            <person name="Thoren M.H."/>
            <person name="Johannesson H."/>
        </authorList>
    </citation>
    <scope>NUCLEOTIDE SEQUENCE</scope>
    <source>
        <strain evidence="3">CBS 359.72</strain>
    </source>
</reference>
<dbReference type="AlphaFoldDB" id="A0AAN7CZR1"/>
<evidence type="ECO:0000259" key="2">
    <source>
        <dbReference type="Pfam" id="PF13878"/>
    </source>
</evidence>
<gene>
    <name evidence="3" type="ORF">C7999DRAFT_12183</name>
</gene>
<evidence type="ECO:0000313" key="3">
    <source>
        <dbReference type="EMBL" id="KAK4250062.1"/>
    </source>
</evidence>
<dbReference type="EMBL" id="MU857617">
    <property type="protein sequence ID" value="KAK4250062.1"/>
    <property type="molecule type" value="Genomic_DNA"/>
</dbReference>
<reference evidence="3" key="1">
    <citation type="journal article" date="2023" name="Mol. Phylogenet. Evol.">
        <title>Genome-scale phylogeny and comparative genomics of the fungal order Sordariales.</title>
        <authorList>
            <person name="Hensen N."/>
            <person name="Bonometti L."/>
            <person name="Westerberg I."/>
            <person name="Brannstrom I.O."/>
            <person name="Guillou S."/>
            <person name="Cros-Aarteil S."/>
            <person name="Calhoun S."/>
            <person name="Haridas S."/>
            <person name="Kuo A."/>
            <person name="Mondo S."/>
            <person name="Pangilinan J."/>
            <person name="Riley R."/>
            <person name="LaButti K."/>
            <person name="Andreopoulos B."/>
            <person name="Lipzen A."/>
            <person name="Chen C."/>
            <person name="Yan M."/>
            <person name="Daum C."/>
            <person name="Ng V."/>
            <person name="Clum A."/>
            <person name="Steindorff A."/>
            <person name="Ohm R.A."/>
            <person name="Martin F."/>
            <person name="Silar P."/>
            <person name="Natvig D.O."/>
            <person name="Lalanne C."/>
            <person name="Gautier V."/>
            <person name="Ament-Velasquez S.L."/>
            <person name="Kruys A."/>
            <person name="Hutchinson M.I."/>
            <person name="Powell A.J."/>
            <person name="Barry K."/>
            <person name="Miller A.N."/>
            <person name="Grigoriev I.V."/>
            <person name="Debuchy R."/>
            <person name="Gladieux P."/>
            <person name="Hiltunen Thoren M."/>
            <person name="Johannesson H."/>
        </authorList>
    </citation>
    <scope>NUCLEOTIDE SEQUENCE</scope>
    <source>
        <strain evidence="3">CBS 359.72</strain>
    </source>
</reference>
<dbReference type="Proteomes" id="UP001303647">
    <property type="component" value="Unassembled WGS sequence"/>
</dbReference>
<protein>
    <recommendedName>
        <fullName evidence="2">N-acetyltransferase ESCO zinc-finger domain-containing protein</fullName>
    </recommendedName>
</protein>
<keyword evidence="4" id="KW-1185">Reference proteome</keyword>
<comment type="caution">
    <text evidence="3">The sequence shown here is derived from an EMBL/GenBank/DDBJ whole genome shotgun (WGS) entry which is preliminary data.</text>
</comment>
<evidence type="ECO:0000313" key="4">
    <source>
        <dbReference type="Proteomes" id="UP001303647"/>
    </source>
</evidence>
<accession>A0AAN7CZR1</accession>
<name>A0AAN7CZR1_9PEZI</name>
<sequence>MSTCQHPDYVVVSTLESTPTAPPQERKRPLRTYSRRTIQAVQEQEATHRNGRLHTRAEIAQRAESPNQHPVFHAQQHAKRETQAVRPSCGSILAYFKPLPSPAGETLPKLSATEPVALSTEPATSPLSVRTKPRRRLTTRPRFGVWEEILSNHIEEPINVGNDSAPEAAVVEHRCKLPIEKREIISRPAHGAPREALGEVPANLGHHDGTVGALHDKLMGAKKRRYKLPAKDMTQTTLSLSVHKEPGFTLCGICDILYNPLNEKDRREHNRRHAAFSRKRRRTA</sequence>
<dbReference type="Pfam" id="PF13878">
    <property type="entry name" value="zf-C2H2_3"/>
    <property type="match status" value="1"/>
</dbReference>
<feature type="region of interest" description="Disordered" evidence="1">
    <location>
        <begin position="116"/>
        <end position="135"/>
    </location>
</feature>
<evidence type="ECO:0000256" key="1">
    <source>
        <dbReference type="SAM" id="MobiDB-lite"/>
    </source>
</evidence>
<organism evidence="3 4">
    <name type="scientific">Corynascus novoguineensis</name>
    <dbReference type="NCBI Taxonomy" id="1126955"/>
    <lineage>
        <taxon>Eukaryota</taxon>
        <taxon>Fungi</taxon>
        <taxon>Dikarya</taxon>
        <taxon>Ascomycota</taxon>
        <taxon>Pezizomycotina</taxon>
        <taxon>Sordariomycetes</taxon>
        <taxon>Sordariomycetidae</taxon>
        <taxon>Sordariales</taxon>
        <taxon>Chaetomiaceae</taxon>
        <taxon>Corynascus</taxon>
    </lineage>
</organism>
<feature type="domain" description="N-acetyltransferase ESCO zinc-finger" evidence="2">
    <location>
        <begin position="235"/>
        <end position="274"/>
    </location>
</feature>